<evidence type="ECO:0000256" key="4">
    <source>
        <dbReference type="ARBA" id="ARBA00023163"/>
    </source>
</evidence>
<dbReference type="GO" id="GO:0006355">
    <property type="term" value="P:regulation of DNA-templated transcription"/>
    <property type="evidence" value="ECO:0007669"/>
    <property type="project" value="InterPro"/>
</dbReference>
<evidence type="ECO:0000313" key="9">
    <source>
        <dbReference type="Proteomes" id="UP000196027"/>
    </source>
</evidence>
<reference evidence="8 9" key="1">
    <citation type="submission" date="2017-05" db="EMBL/GenBank/DDBJ databases">
        <title>Genomic insights into alkan degradation activity of Oleiphilus messinensis.</title>
        <authorList>
            <person name="Kozyavkin S.A."/>
            <person name="Slesarev A.I."/>
            <person name="Golyshin P.N."/>
            <person name="Korzhenkov A."/>
            <person name="Golyshina O.N."/>
            <person name="Toshchakov S.V."/>
        </authorList>
    </citation>
    <scope>NUCLEOTIDE SEQUENCE [LARGE SCALE GENOMIC DNA]</scope>
    <source>
        <strain evidence="8 9">ME102</strain>
    </source>
</reference>
<keyword evidence="3" id="KW-0238">DNA-binding</keyword>
<dbReference type="GO" id="GO:0003677">
    <property type="term" value="F:DNA binding"/>
    <property type="evidence" value="ECO:0007669"/>
    <property type="project" value="UniProtKB-KW"/>
</dbReference>
<dbReference type="InterPro" id="IPR001789">
    <property type="entry name" value="Sig_transdc_resp-reg_receiver"/>
</dbReference>
<feature type="modified residue" description="4-aspartylphosphate" evidence="5">
    <location>
        <position position="55"/>
    </location>
</feature>
<dbReference type="CDD" id="cd17535">
    <property type="entry name" value="REC_NarL-like"/>
    <property type="match status" value="1"/>
</dbReference>
<dbReference type="PANTHER" id="PTHR43214:SF41">
    <property type="entry name" value="NITRATE_NITRITE RESPONSE REGULATOR PROTEIN NARP"/>
    <property type="match status" value="1"/>
</dbReference>
<keyword evidence="1 5" id="KW-0597">Phosphoprotein</keyword>
<dbReference type="EMBL" id="CP021425">
    <property type="protein sequence ID" value="ARU56753.1"/>
    <property type="molecule type" value="Genomic_DNA"/>
</dbReference>
<dbReference type="SUPFAM" id="SSF46894">
    <property type="entry name" value="C-terminal effector domain of the bipartite response regulators"/>
    <property type="match status" value="1"/>
</dbReference>
<evidence type="ECO:0000259" key="7">
    <source>
        <dbReference type="PROSITE" id="PS50110"/>
    </source>
</evidence>
<evidence type="ECO:0000256" key="3">
    <source>
        <dbReference type="ARBA" id="ARBA00023125"/>
    </source>
</evidence>
<feature type="domain" description="HTH luxR-type" evidence="6">
    <location>
        <begin position="146"/>
        <end position="211"/>
    </location>
</feature>
<accession>A0A1Y0IBI7</accession>
<keyword evidence="9" id="KW-1185">Reference proteome</keyword>
<dbReference type="PROSITE" id="PS50110">
    <property type="entry name" value="RESPONSE_REGULATORY"/>
    <property type="match status" value="1"/>
</dbReference>
<proteinExistence type="predicted"/>
<dbReference type="KEGG" id="ome:OLMES_2703"/>
<dbReference type="PROSITE" id="PS00622">
    <property type="entry name" value="HTH_LUXR_1"/>
    <property type="match status" value="1"/>
</dbReference>
<dbReference type="SUPFAM" id="SSF52172">
    <property type="entry name" value="CheY-like"/>
    <property type="match status" value="1"/>
</dbReference>
<protein>
    <submittedName>
        <fullName evidence="8">Response regulator receiver-modulated signal transduction LuxR family transcriptional regulator</fullName>
    </submittedName>
</protein>
<gene>
    <name evidence="8" type="ORF">OLMES_2703</name>
</gene>
<evidence type="ECO:0000256" key="1">
    <source>
        <dbReference type="ARBA" id="ARBA00022553"/>
    </source>
</evidence>
<keyword evidence="4" id="KW-0804">Transcription</keyword>
<dbReference type="Pfam" id="PF00072">
    <property type="entry name" value="Response_reg"/>
    <property type="match status" value="1"/>
</dbReference>
<dbReference type="CDD" id="cd06170">
    <property type="entry name" value="LuxR_C_like"/>
    <property type="match status" value="1"/>
</dbReference>
<dbReference type="Gene3D" id="3.40.50.2300">
    <property type="match status" value="1"/>
</dbReference>
<dbReference type="InterPro" id="IPR016032">
    <property type="entry name" value="Sig_transdc_resp-reg_C-effctor"/>
</dbReference>
<dbReference type="InterPro" id="IPR000792">
    <property type="entry name" value="Tscrpt_reg_LuxR_C"/>
</dbReference>
<dbReference type="Proteomes" id="UP000196027">
    <property type="component" value="Chromosome"/>
</dbReference>
<dbReference type="InterPro" id="IPR011006">
    <property type="entry name" value="CheY-like_superfamily"/>
</dbReference>
<dbReference type="AlphaFoldDB" id="A0A1Y0IBI7"/>
<dbReference type="PRINTS" id="PR00038">
    <property type="entry name" value="HTHLUXR"/>
</dbReference>
<dbReference type="RefSeq" id="WP_087461716.1">
    <property type="nucleotide sequence ID" value="NZ_CP021425.1"/>
</dbReference>
<organism evidence="8 9">
    <name type="scientific">Oleiphilus messinensis</name>
    <dbReference type="NCBI Taxonomy" id="141451"/>
    <lineage>
        <taxon>Bacteria</taxon>
        <taxon>Pseudomonadati</taxon>
        <taxon>Pseudomonadota</taxon>
        <taxon>Gammaproteobacteria</taxon>
        <taxon>Oceanospirillales</taxon>
        <taxon>Oleiphilaceae</taxon>
        <taxon>Oleiphilus</taxon>
    </lineage>
</organism>
<dbReference type="Pfam" id="PF00196">
    <property type="entry name" value="GerE"/>
    <property type="match status" value="1"/>
</dbReference>
<dbReference type="InterPro" id="IPR058245">
    <property type="entry name" value="NreC/VraR/RcsB-like_REC"/>
</dbReference>
<dbReference type="PANTHER" id="PTHR43214">
    <property type="entry name" value="TWO-COMPONENT RESPONSE REGULATOR"/>
    <property type="match status" value="1"/>
</dbReference>
<evidence type="ECO:0000256" key="2">
    <source>
        <dbReference type="ARBA" id="ARBA00023015"/>
    </source>
</evidence>
<dbReference type="SMART" id="SM00448">
    <property type="entry name" value="REC"/>
    <property type="match status" value="1"/>
</dbReference>
<dbReference type="PROSITE" id="PS50043">
    <property type="entry name" value="HTH_LUXR_2"/>
    <property type="match status" value="1"/>
</dbReference>
<feature type="domain" description="Response regulatory" evidence="7">
    <location>
        <begin position="4"/>
        <end position="120"/>
    </location>
</feature>
<dbReference type="InterPro" id="IPR039420">
    <property type="entry name" value="WalR-like"/>
</dbReference>
<evidence type="ECO:0000259" key="6">
    <source>
        <dbReference type="PROSITE" id="PS50043"/>
    </source>
</evidence>
<dbReference type="OrthoDB" id="236568at2"/>
<keyword evidence="2" id="KW-0805">Transcription regulation</keyword>
<evidence type="ECO:0000256" key="5">
    <source>
        <dbReference type="PROSITE-ProRule" id="PRU00169"/>
    </source>
</evidence>
<name>A0A1Y0IBI7_9GAMM</name>
<dbReference type="SMART" id="SM00421">
    <property type="entry name" value="HTH_LUXR"/>
    <property type="match status" value="1"/>
</dbReference>
<dbReference type="GO" id="GO:0000160">
    <property type="term" value="P:phosphorelay signal transduction system"/>
    <property type="evidence" value="ECO:0007669"/>
    <property type="project" value="InterPro"/>
</dbReference>
<evidence type="ECO:0000313" key="8">
    <source>
        <dbReference type="EMBL" id="ARU56753.1"/>
    </source>
</evidence>
<sequence length="217" mass="24111">MTKKVLIIDDHPIFRQGLISLLAENPELQVCGEASDSDSALKLLNVTSPDLITLDLTLKIGSGFQLLKKIRHTNKRVRILVASMHDDLVYAERCISAGANGYINKEEASSKILEAIACVLNNNIYLSDRVTKYLALRKLEGYSASDGSPETLLSNRELEVFMLIGKGYSTQRIAKELHLSTKTIDTHKEHIKKKIGASDNSELVRQAVAWDIESSFL</sequence>